<comment type="caution">
    <text evidence="2">The sequence shown here is derived from an EMBL/GenBank/DDBJ whole genome shotgun (WGS) entry which is preliminary data.</text>
</comment>
<dbReference type="RefSeq" id="WP_284376068.1">
    <property type="nucleotide sequence ID" value="NZ_BSNN01000002.1"/>
</dbReference>
<evidence type="ECO:0000313" key="3">
    <source>
        <dbReference type="Proteomes" id="UP001156694"/>
    </source>
</evidence>
<dbReference type="Gene3D" id="3.40.50.150">
    <property type="entry name" value="Vaccinia Virus protein VP39"/>
    <property type="match status" value="1"/>
</dbReference>
<dbReference type="SUPFAM" id="SSF53335">
    <property type="entry name" value="S-adenosyl-L-methionine-dependent methyltransferases"/>
    <property type="match status" value="1"/>
</dbReference>
<reference evidence="3" key="1">
    <citation type="journal article" date="2019" name="Int. J. Syst. Evol. Microbiol.">
        <title>The Global Catalogue of Microorganisms (GCM) 10K type strain sequencing project: providing services to taxonomists for standard genome sequencing and annotation.</title>
        <authorList>
            <consortium name="The Broad Institute Genomics Platform"/>
            <consortium name="The Broad Institute Genome Sequencing Center for Infectious Disease"/>
            <person name="Wu L."/>
            <person name="Ma J."/>
        </authorList>
    </citation>
    <scope>NUCLEOTIDE SEQUENCE [LARGE SCALE GENOMIC DNA]</scope>
    <source>
        <strain evidence="3">NBRC 110140</strain>
    </source>
</reference>
<dbReference type="PANTHER" id="PTHR43861:SF1">
    <property type="entry name" value="TRANS-ACONITATE 2-METHYLTRANSFERASE"/>
    <property type="match status" value="1"/>
</dbReference>
<feature type="domain" description="Methyltransferase type 12" evidence="1">
    <location>
        <begin position="45"/>
        <end position="138"/>
    </location>
</feature>
<dbReference type="InterPro" id="IPR013217">
    <property type="entry name" value="Methyltransf_12"/>
</dbReference>
<evidence type="ECO:0000259" key="1">
    <source>
        <dbReference type="Pfam" id="PF08242"/>
    </source>
</evidence>
<dbReference type="Proteomes" id="UP001156694">
    <property type="component" value="Unassembled WGS sequence"/>
</dbReference>
<dbReference type="CDD" id="cd02440">
    <property type="entry name" value="AdoMet_MTases"/>
    <property type="match status" value="1"/>
</dbReference>
<organism evidence="2 3">
    <name type="scientific">Amylibacter marinus</name>
    <dbReference type="NCBI Taxonomy" id="1475483"/>
    <lineage>
        <taxon>Bacteria</taxon>
        <taxon>Pseudomonadati</taxon>
        <taxon>Pseudomonadota</taxon>
        <taxon>Alphaproteobacteria</taxon>
        <taxon>Rhodobacterales</taxon>
        <taxon>Paracoccaceae</taxon>
        <taxon>Amylibacter</taxon>
    </lineage>
</organism>
<accession>A0ABQ5VSP6</accession>
<keyword evidence="3" id="KW-1185">Reference proteome</keyword>
<dbReference type="Pfam" id="PF08242">
    <property type="entry name" value="Methyltransf_12"/>
    <property type="match status" value="1"/>
</dbReference>
<dbReference type="EMBL" id="BSNN01000002">
    <property type="protein sequence ID" value="GLQ34315.1"/>
    <property type="molecule type" value="Genomic_DNA"/>
</dbReference>
<evidence type="ECO:0000313" key="2">
    <source>
        <dbReference type="EMBL" id="GLQ34315.1"/>
    </source>
</evidence>
<protein>
    <recommendedName>
        <fullName evidence="1">Methyltransferase type 12 domain-containing protein</fullName>
    </recommendedName>
</protein>
<proteinExistence type="predicted"/>
<dbReference type="InterPro" id="IPR029063">
    <property type="entry name" value="SAM-dependent_MTases_sf"/>
</dbReference>
<sequence length="209" mass="23370">MEKNATFWNKAAARYSKSPVKDMEAYAYTLERTKEYLNTDMAGYEFGCGTGSTAIELAPHLGHLTATDFSTNMIEIAQEKARTAEIETLDFRVETLVDIANVHPRYDVVMGFNILHLFHDIEHNLAIAHGLLNSGGLLITKTPCLKGSLILALLRPILTLGRWIGKIPYVDFLTTTELEKMVIDQGFEIIETGDYPKSPPSHFIVARKP</sequence>
<name>A0ABQ5VSP6_9RHOB</name>
<dbReference type="PANTHER" id="PTHR43861">
    <property type="entry name" value="TRANS-ACONITATE 2-METHYLTRANSFERASE-RELATED"/>
    <property type="match status" value="1"/>
</dbReference>
<gene>
    <name evidence="2" type="ORF">GCM10007939_05980</name>
</gene>